<evidence type="ECO:0000256" key="1">
    <source>
        <dbReference type="SAM" id="MobiDB-lite"/>
    </source>
</evidence>
<gene>
    <name evidence="2" type="ORF">AL00_02040</name>
</gene>
<name>A0A8E0WVA4_9SPHN</name>
<accession>A0A8E0WVA4</accession>
<dbReference type="Proteomes" id="UP000028135">
    <property type="component" value="Unassembled WGS sequence"/>
</dbReference>
<evidence type="ECO:0008006" key="4">
    <source>
        <dbReference type="Google" id="ProtNLM"/>
    </source>
</evidence>
<protein>
    <recommendedName>
        <fullName evidence="4">Phasin domain-containing protein</fullName>
    </recommendedName>
</protein>
<dbReference type="AlphaFoldDB" id="A0A8E0WVA4"/>
<reference evidence="2 3" key="1">
    <citation type="submission" date="2014-05" db="EMBL/GenBank/DDBJ databases">
        <title>Genome Announcement of Sphingobium lucknowense F2.</title>
        <authorList>
            <person name="Lal R."/>
            <person name="Negi V."/>
            <person name="Lata P."/>
            <person name="Sangwan N."/>
            <person name="Gupta S.K."/>
            <person name="Rao D.L.N."/>
            <person name="Das S."/>
        </authorList>
    </citation>
    <scope>NUCLEOTIDE SEQUENCE [LARGE SCALE GENOMIC DNA]</scope>
    <source>
        <strain evidence="2 3">F2</strain>
    </source>
</reference>
<evidence type="ECO:0000313" key="3">
    <source>
        <dbReference type="Proteomes" id="UP000028135"/>
    </source>
</evidence>
<dbReference type="EMBL" id="JANF02000004">
    <property type="protein sequence ID" value="KER38132.1"/>
    <property type="molecule type" value="Genomic_DNA"/>
</dbReference>
<evidence type="ECO:0000313" key="2">
    <source>
        <dbReference type="EMBL" id="KER38132.1"/>
    </source>
</evidence>
<feature type="region of interest" description="Disordered" evidence="1">
    <location>
        <begin position="118"/>
        <end position="146"/>
    </location>
</feature>
<sequence length="146" mass="15629">MTYPFDQISALGKANGQLVVALAQIARESGQSYVEIGGKATTAVFDQFKELKPGTVPNLKSEPVMAFLGEIKSRWEESAAQIKLAFEEWQEGCRDLLSQAADGQQAFVQSLAVMFQPSAQTPTEPDKASTDSAPVPPAPVKLGEAT</sequence>
<proteinExistence type="predicted"/>
<dbReference type="RefSeq" id="WP_020820374.1">
    <property type="nucleotide sequence ID" value="NZ_JANF02000004.1"/>
</dbReference>
<comment type="caution">
    <text evidence="2">The sequence shown here is derived from an EMBL/GenBank/DDBJ whole genome shotgun (WGS) entry which is preliminary data.</text>
</comment>
<organism evidence="2 3">
    <name type="scientific">Sphingobium indicum F2</name>
    <dbReference type="NCBI Taxonomy" id="1450518"/>
    <lineage>
        <taxon>Bacteria</taxon>
        <taxon>Pseudomonadati</taxon>
        <taxon>Pseudomonadota</taxon>
        <taxon>Alphaproteobacteria</taxon>
        <taxon>Sphingomonadales</taxon>
        <taxon>Sphingomonadaceae</taxon>
        <taxon>Sphingobium</taxon>
    </lineage>
</organism>